<dbReference type="Proteomes" id="UP001526246">
    <property type="component" value="Unassembled WGS sequence"/>
</dbReference>
<organism evidence="2 3">
    <name type="scientific">Sphingomonas arvum</name>
    <dbReference type="NCBI Taxonomy" id="2992113"/>
    <lineage>
        <taxon>Bacteria</taxon>
        <taxon>Pseudomonadati</taxon>
        <taxon>Pseudomonadota</taxon>
        <taxon>Alphaproteobacteria</taxon>
        <taxon>Sphingomonadales</taxon>
        <taxon>Sphingomonadaceae</taxon>
        <taxon>Sphingomonas</taxon>
    </lineage>
</organism>
<feature type="transmembrane region" description="Helical" evidence="1">
    <location>
        <begin position="6"/>
        <end position="25"/>
    </location>
</feature>
<keyword evidence="1" id="KW-0472">Membrane</keyword>
<dbReference type="PANTHER" id="PTHR34821">
    <property type="entry name" value="INNER MEMBRANE PROTEIN YDCZ"/>
    <property type="match status" value="1"/>
</dbReference>
<feature type="transmembrane region" description="Helical" evidence="1">
    <location>
        <begin position="127"/>
        <end position="146"/>
    </location>
</feature>
<dbReference type="RefSeq" id="WP_264883043.1">
    <property type="nucleotide sequence ID" value="NZ_JAPDOB010000002.1"/>
</dbReference>
<keyword evidence="3" id="KW-1185">Reference proteome</keyword>
<gene>
    <name evidence="2" type="ORF">OMW55_10735</name>
</gene>
<keyword evidence="1" id="KW-0812">Transmembrane</keyword>
<protein>
    <submittedName>
        <fullName evidence="2">DMT family transporter</fullName>
    </submittedName>
</protein>
<dbReference type="PANTHER" id="PTHR34821:SF2">
    <property type="entry name" value="INNER MEMBRANE PROTEIN YDCZ"/>
    <property type="match status" value="1"/>
</dbReference>
<accession>A0ABT3JGQ9</accession>
<comment type="caution">
    <text evidence="2">The sequence shown here is derived from an EMBL/GenBank/DDBJ whole genome shotgun (WGS) entry which is preliminary data.</text>
</comment>
<feature type="transmembrane region" description="Helical" evidence="1">
    <location>
        <begin position="97"/>
        <end position="115"/>
    </location>
</feature>
<dbReference type="Pfam" id="PF04657">
    <property type="entry name" value="DMT_YdcZ"/>
    <property type="match status" value="1"/>
</dbReference>
<evidence type="ECO:0000313" key="2">
    <source>
        <dbReference type="EMBL" id="MCW3798277.1"/>
    </source>
</evidence>
<dbReference type="InterPro" id="IPR006750">
    <property type="entry name" value="YdcZ"/>
</dbReference>
<evidence type="ECO:0000313" key="3">
    <source>
        <dbReference type="Proteomes" id="UP001526246"/>
    </source>
</evidence>
<name>A0ABT3JGQ9_9SPHN</name>
<dbReference type="EMBL" id="JAPDOB010000002">
    <property type="protein sequence ID" value="MCW3798277.1"/>
    <property type="molecule type" value="Genomic_DNA"/>
</dbReference>
<feature type="transmembrane region" description="Helical" evidence="1">
    <location>
        <begin position="70"/>
        <end position="90"/>
    </location>
</feature>
<keyword evidence="1" id="KW-1133">Transmembrane helix</keyword>
<sequence>MNLAPLVPTMLVLLAGGMIALQAPTNAMLGKAGGSPVLAALISFAVGTASLLGVWLATGQRPAAGAFAGLPWYAWLGGAYGALYVGVAAFAAPRIGLASLITIGIAGQIATALLLDHLGAFGLPREPISLARIAGAVLVAAGVLLVRRS</sequence>
<proteinExistence type="predicted"/>
<reference evidence="2 3" key="1">
    <citation type="submission" date="2022-10" db="EMBL/GenBank/DDBJ databases">
        <title>Sphingomonas sp.</title>
        <authorList>
            <person name="Jin C."/>
        </authorList>
    </citation>
    <scope>NUCLEOTIDE SEQUENCE [LARGE SCALE GENOMIC DNA]</scope>
    <source>
        <strain evidence="2 3">BN140010</strain>
    </source>
</reference>
<feature type="transmembrane region" description="Helical" evidence="1">
    <location>
        <begin position="37"/>
        <end position="58"/>
    </location>
</feature>
<evidence type="ECO:0000256" key="1">
    <source>
        <dbReference type="SAM" id="Phobius"/>
    </source>
</evidence>